<keyword evidence="8" id="KW-0472">Membrane</keyword>
<comment type="similarity">
    <text evidence="9">Belongs to the GSP H family.</text>
</comment>
<evidence type="ECO:0000256" key="5">
    <source>
        <dbReference type="ARBA" id="ARBA00022519"/>
    </source>
</evidence>
<evidence type="ECO:0000256" key="3">
    <source>
        <dbReference type="ARBA" id="ARBA00022475"/>
    </source>
</evidence>
<dbReference type="OrthoDB" id="8481584at2"/>
<feature type="domain" description="General secretion pathway GspH" evidence="11">
    <location>
        <begin position="46"/>
        <end position="142"/>
    </location>
</feature>
<dbReference type="GO" id="GO:0015627">
    <property type="term" value="C:type II protein secretion system complex"/>
    <property type="evidence" value="ECO:0007669"/>
    <property type="project" value="InterPro"/>
</dbReference>
<name>A0A4S3KV08_9GAMM</name>
<keyword evidence="3" id="KW-1003">Cell membrane</keyword>
<keyword evidence="13" id="KW-1185">Reference proteome</keyword>
<keyword evidence="4" id="KW-0488">Methylation</keyword>
<keyword evidence="6" id="KW-0812">Transmembrane</keyword>
<dbReference type="Gene3D" id="3.55.40.10">
    <property type="entry name" value="minor pseudopilin epsh domain"/>
    <property type="match status" value="1"/>
</dbReference>
<evidence type="ECO:0000256" key="7">
    <source>
        <dbReference type="ARBA" id="ARBA00022989"/>
    </source>
</evidence>
<evidence type="ECO:0000256" key="10">
    <source>
        <dbReference type="ARBA" id="ARBA00030775"/>
    </source>
</evidence>
<keyword evidence="5" id="KW-0997">Cell inner membrane</keyword>
<dbReference type="InterPro" id="IPR045584">
    <property type="entry name" value="Pilin-like"/>
</dbReference>
<evidence type="ECO:0000256" key="2">
    <source>
        <dbReference type="ARBA" id="ARBA00021549"/>
    </source>
</evidence>
<dbReference type="GO" id="GO:0005886">
    <property type="term" value="C:plasma membrane"/>
    <property type="evidence" value="ECO:0007669"/>
    <property type="project" value="UniProtKB-SubCell"/>
</dbReference>
<accession>A0A4S3KV08</accession>
<organism evidence="12 13">
    <name type="scientific">Pseudofulvimonas gallinarii</name>
    <dbReference type="NCBI Taxonomy" id="634155"/>
    <lineage>
        <taxon>Bacteria</taxon>
        <taxon>Pseudomonadati</taxon>
        <taxon>Pseudomonadota</taxon>
        <taxon>Gammaproteobacteria</taxon>
        <taxon>Lysobacterales</taxon>
        <taxon>Rhodanobacteraceae</taxon>
        <taxon>Pseudofulvimonas</taxon>
    </lineage>
</organism>
<dbReference type="InterPro" id="IPR012902">
    <property type="entry name" value="N_methyl_site"/>
</dbReference>
<dbReference type="Pfam" id="PF07963">
    <property type="entry name" value="N_methyl"/>
    <property type="match status" value="1"/>
</dbReference>
<evidence type="ECO:0000256" key="6">
    <source>
        <dbReference type="ARBA" id="ARBA00022692"/>
    </source>
</evidence>
<reference evidence="12 13" key="1">
    <citation type="submission" date="2019-03" db="EMBL/GenBank/DDBJ databases">
        <title>Genomic Encyclopedia of Type Strains, Phase IV (KMG-IV): sequencing the most valuable type-strain genomes for metagenomic binning, comparative biology and taxonomic classification.</title>
        <authorList>
            <person name="Goeker M."/>
        </authorList>
    </citation>
    <scope>NUCLEOTIDE SEQUENCE [LARGE SCALE GENOMIC DNA]</scope>
    <source>
        <strain evidence="12 13">DSM 21944</strain>
    </source>
</reference>
<proteinExistence type="inferred from homology"/>
<evidence type="ECO:0000313" key="12">
    <source>
        <dbReference type="EMBL" id="TCT00372.1"/>
    </source>
</evidence>
<dbReference type="GO" id="GO:0015628">
    <property type="term" value="P:protein secretion by the type II secretion system"/>
    <property type="evidence" value="ECO:0007669"/>
    <property type="project" value="InterPro"/>
</dbReference>
<comment type="subcellular location">
    <subcellularLocation>
        <location evidence="1">Cell inner membrane</location>
        <topology evidence="1">Single-pass membrane protein</topology>
    </subcellularLocation>
</comment>
<protein>
    <recommendedName>
        <fullName evidence="2">Type II secretion system protein H</fullName>
    </recommendedName>
    <alternativeName>
        <fullName evidence="10">General secretion pathway protein H</fullName>
    </alternativeName>
</protein>
<dbReference type="Proteomes" id="UP000294599">
    <property type="component" value="Unassembled WGS sequence"/>
</dbReference>
<dbReference type="NCBIfam" id="TIGR02532">
    <property type="entry name" value="IV_pilin_GFxxxE"/>
    <property type="match status" value="1"/>
</dbReference>
<dbReference type="RefSeq" id="WP_123522637.1">
    <property type="nucleotide sequence ID" value="NZ_JBHLWF010000007.1"/>
</dbReference>
<comment type="caution">
    <text evidence="12">The sequence shown here is derived from an EMBL/GenBank/DDBJ whole genome shotgun (WGS) entry which is preliminary data.</text>
</comment>
<evidence type="ECO:0000313" key="13">
    <source>
        <dbReference type="Proteomes" id="UP000294599"/>
    </source>
</evidence>
<evidence type="ECO:0000256" key="9">
    <source>
        <dbReference type="ARBA" id="ARBA00025772"/>
    </source>
</evidence>
<keyword evidence="7" id="KW-1133">Transmembrane helix</keyword>
<evidence type="ECO:0000256" key="4">
    <source>
        <dbReference type="ARBA" id="ARBA00022481"/>
    </source>
</evidence>
<evidence type="ECO:0000256" key="8">
    <source>
        <dbReference type="ARBA" id="ARBA00023136"/>
    </source>
</evidence>
<dbReference type="SUPFAM" id="SSF54523">
    <property type="entry name" value="Pili subunits"/>
    <property type="match status" value="1"/>
</dbReference>
<dbReference type="Pfam" id="PF12019">
    <property type="entry name" value="GspH"/>
    <property type="match status" value="1"/>
</dbReference>
<evidence type="ECO:0000259" key="11">
    <source>
        <dbReference type="Pfam" id="PF12019"/>
    </source>
</evidence>
<dbReference type="EMBL" id="SMAF01000003">
    <property type="protein sequence ID" value="TCT00372.1"/>
    <property type="molecule type" value="Genomic_DNA"/>
</dbReference>
<dbReference type="InterPro" id="IPR022346">
    <property type="entry name" value="T2SS_GspH"/>
</dbReference>
<gene>
    <name evidence="12" type="ORF">EDC25_103140</name>
</gene>
<evidence type="ECO:0000256" key="1">
    <source>
        <dbReference type="ARBA" id="ARBA00004377"/>
    </source>
</evidence>
<dbReference type="AlphaFoldDB" id="A0A4S3KV08"/>
<sequence>MIAPRSRRMGFTLIEMIAVLALVGIIAVAMSVSLVRGLSSTKVKAASRDLAAAMRYTRGQAIIKRQERALEVDVENKTYTAPGKRPVKLPDDMHLRLLTTRQELSHAGETAGRIRFFPDGSSTGGRVRLSSGTREWIVNVAWLTGEISLEEAQ</sequence>